<dbReference type="AlphaFoldDB" id="A0AAD1Y909"/>
<keyword evidence="2" id="KW-1185">Reference proteome</keyword>
<evidence type="ECO:0000313" key="1">
    <source>
        <dbReference type="EMBL" id="CAI2387626.1"/>
    </source>
</evidence>
<gene>
    <name evidence="1" type="ORF">ECRASSUSDP1_LOCUS29260</name>
</gene>
<reference evidence="1" key="1">
    <citation type="submission" date="2023-07" db="EMBL/GenBank/DDBJ databases">
        <authorList>
            <consortium name="AG Swart"/>
            <person name="Singh M."/>
            <person name="Singh A."/>
            <person name="Seah K."/>
            <person name="Emmerich C."/>
        </authorList>
    </citation>
    <scope>NUCLEOTIDE SEQUENCE</scope>
    <source>
        <strain evidence="1">DP1</strain>
    </source>
</reference>
<name>A0AAD1Y909_EUPCR</name>
<accession>A0AAD1Y909</accession>
<evidence type="ECO:0000313" key="2">
    <source>
        <dbReference type="Proteomes" id="UP001295684"/>
    </source>
</evidence>
<organism evidence="1 2">
    <name type="scientific">Euplotes crassus</name>
    <dbReference type="NCBI Taxonomy" id="5936"/>
    <lineage>
        <taxon>Eukaryota</taxon>
        <taxon>Sar</taxon>
        <taxon>Alveolata</taxon>
        <taxon>Ciliophora</taxon>
        <taxon>Intramacronucleata</taxon>
        <taxon>Spirotrichea</taxon>
        <taxon>Hypotrichia</taxon>
        <taxon>Euplotida</taxon>
        <taxon>Euplotidae</taxon>
        <taxon>Moneuplotes</taxon>
    </lineage>
</organism>
<sequence>MNCIIIIRKSKNMSSIVKLLQQSVNSLYHYYNGVCFQLSLYLMNGQLEISLTQFSHYFYL</sequence>
<dbReference type="Proteomes" id="UP001295684">
    <property type="component" value="Unassembled WGS sequence"/>
</dbReference>
<comment type="caution">
    <text evidence="1">The sequence shown here is derived from an EMBL/GenBank/DDBJ whole genome shotgun (WGS) entry which is preliminary data.</text>
</comment>
<dbReference type="EMBL" id="CAMPGE010030123">
    <property type="protein sequence ID" value="CAI2387626.1"/>
    <property type="molecule type" value="Genomic_DNA"/>
</dbReference>
<proteinExistence type="predicted"/>
<protein>
    <submittedName>
        <fullName evidence="1">Uncharacterized protein</fullName>
    </submittedName>
</protein>